<evidence type="ECO:0000256" key="4">
    <source>
        <dbReference type="ARBA" id="ARBA00022989"/>
    </source>
</evidence>
<feature type="transmembrane region" description="Helical" evidence="6">
    <location>
        <begin position="133"/>
        <end position="151"/>
    </location>
</feature>
<evidence type="ECO:0000313" key="7">
    <source>
        <dbReference type="EMBL" id="CUA84066.1"/>
    </source>
</evidence>
<dbReference type="PANTHER" id="PTHR30250">
    <property type="entry name" value="PST FAMILY PREDICTED COLANIC ACID TRANSPORTER"/>
    <property type="match status" value="1"/>
</dbReference>
<dbReference type="RefSeq" id="WP_245622712.1">
    <property type="nucleotide sequence ID" value="NZ_CYHA01000003.1"/>
</dbReference>
<dbReference type="STRING" id="375574.GCA_001418035_01785"/>
<name>A0A0K6GZT5_9NEIS</name>
<keyword evidence="8" id="KW-1185">Reference proteome</keyword>
<dbReference type="AlphaFoldDB" id="A0A0K6GZT5"/>
<dbReference type="InterPro" id="IPR050833">
    <property type="entry name" value="Poly_Biosynth_Transport"/>
</dbReference>
<feature type="transmembrane region" description="Helical" evidence="6">
    <location>
        <begin position="314"/>
        <end position="341"/>
    </location>
</feature>
<sequence length="432" mass="46574">MQTHSAPTGMPLLARLKSFLTGGFARNVATLAGGAAVAQFLPLLLAPLLTRLYSPAEFGVLAIYIAWLSNLAVLATARYELAIVLPEDSRRAANLMGLAIGITFAVSLLSALVMEPGSEWLAARAGEPALAPWLRWLPLSLCLSGLMQAWANWNNRHERYKANASGRMAQAVSMMAVQVGCGLAGFATGGLVMGQMAGQAASLVVQAWRDLRERFGFRHQVSLAGMRSVAREYAEFPRVNAPHAFVAALQDTLTVTLLTVLSGSTVVGLFGLMMRVLKLPAALVGQAVAQVTYRDLAAARNEGRPLVPLLKKSLVVLLLLSLIPFGIILGAGDILFAFVFGESWRDAGRYAQALAPYILFHFIASPLGMVPLVIDRQRIAFAFTVVGSVLFLGCIAVGNFLWNDLTAACWLTSAVMSVYFITYFVWLFRAAR</sequence>
<evidence type="ECO:0000256" key="3">
    <source>
        <dbReference type="ARBA" id="ARBA00022692"/>
    </source>
</evidence>
<feature type="transmembrane region" description="Helical" evidence="6">
    <location>
        <begin position="93"/>
        <end position="113"/>
    </location>
</feature>
<feature type="transmembrane region" description="Helical" evidence="6">
    <location>
        <begin position="353"/>
        <end position="374"/>
    </location>
</feature>
<keyword evidence="4 6" id="KW-1133">Transmembrane helix</keyword>
<proteinExistence type="predicted"/>
<dbReference type="GO" id="GO:0005886">
    <property type="term" value="C:plasma membrane"/>
    <property type="evidence" value="ECO:0007669"/>
    <property type="project" value="UniProtKB-SubCell"/>
</dbReference>
<evidence type="ECO:0000313" key="8">
    <source>
        <dbReference type="Proteomes" id="UP000243535"/>
    </source>
</evidence>
<organism evidence="7 8">
    <name type="scientific">Gulbenkiania indica</name>
    <dbReference type="NCBI Taxonomy" id="375574"/>
    <lineage>
        <taxon>Bacteria</taxon>
        <taxon>Pseudomonadati</taxon>
        <taxon>Pseudomonadota</taxon>
        <taxon>Betaproteobacteria</taxon>
        <taxon>Neisseriales</taxon>
        <taxon>Chromobacteriaceae</taxon>
        <taxon>Gulbenkiania</taxon>
    </lineage>
</organism>
<evidence type="ECO:0000256" key="5">
    <source>
        <dbReference type="ARBA" id="ARBA00023136"/>
    </source>
</evidence>
<dbReference type="Pfam" id="PF13440">
    <property type="entry name" value="Polysacc_synt_3"/>
    <property type="match status" value="1"/>
</dbReference>
<protein>
    <submittedName>
        <fullName evidence="7">Membrane protein involved in the export of O-antigen and teichoic acid</fullName>
    </submittedName>
</protein>
<keyword evidence="2" id="KW-1003">Cell membrane</keyword>
<evidence type="ECO:0000256" key="2">
    <source>
        <dbReference type="ARBA" id="ARBA00022475"/>
    </source>
</evidence>
<feature type="transmembrane region" description="Helical" evidence="6">
    <location>
        <begin position="61"/>
        <end position="81"/>
    </location>
</feature>
<feature type="transmembrane region" description="Helical" evidence="6">
    <location>
        <begin position="24"/>
        <end position="49"/>
    </location>
</feature>
<gene>
    <name evidence="7" type="ORF">Ga0061063_1993</name>
</gene>
<dbReference type="EMBL" id="CYHA01000003">
    <property type="protein sequence ID" value="CUA84066.1"/>
    <property type="molecule type" value="Genomic_DNA"/>
</dbReference>
<feature type="transmembrane region" description="Helical" evidence="6">
    <location>
        <begin position="408"/>
        <end position="428"/>
    </location>
</feature>
<feature type="transmembrane region" description="Helical" evidence="6">
    <location>
        <begin position="381"/>
        <end position="402"/>
    </location>
</feature>
<evidence type="ECO:0000256" key="6">
    <source>
        <dbReference type="SAM" id="Phobius"/>
    </source>
</evidence>
<dbReference type="PANTHER" id="PTHR30250:SF11">
    <property type="entry name" value="O-ANTIGEN TRANSPORTER-RELATED"/>
    <property type="match status" value="1"/>
</dbReference>
<comment type="subcellular location">
    <subcellularLocation>
        <location evidence="1">Cell membrane</location>
        <topology evidence="1">Multi-pass membrane protein</topology>
    </subcellularLocation>
</comment>
<accession>A0A0K6GZT5</accession>
<dbReference type="Proteomes" id="UP000243535">
    <property type="component" value="Unassembled WGS sequence"/>
</dbReference>
<evidence type="ECO:0000256" key="1">
    <source>
        <dbReference type="ARBA" id="ARBA00004651"/>
    </source>
</evidence>
<feature type="transmembrane region" description="Helical" evidence="6">
    <location>
        <begin position="172"/>
        <end position="193"/>
    </location>
</feature>
<feature type="transmembrane region" description="Helical" evidence="6">
    <location>
        <begin position="253"/>
        <end position="273"/>
    </location>
</feature>
<reference evidence="8" key="1">
    <citation type="submission" date="2015-08" db="EMBL/GenBank/DDBJ databases">
        <authorList>
            <person name="Varghese N."/>
        </authorList>
    </citation>
    <scope>NUCLEOTIDE SEQUENCE [LARGE SCALE GENOMIC DNA]</scope>
    <source>
        <strain evidence="8">DSM 17901</strain>
    </source>
</reference>
<keyword evidence="3 6" id="KW-0812">Transmembrane</keyword>
<keyword evidence="5 6" id="KW-0472">Membrane</keyword>